<feature type="transmembrane region" description="Helical" evidence="1">
    <location>
        <begin position="89"/>
        <end position="115"/>
    </location>
</feature>
<proteinExistence type="predicted"/>
<dbReference type="PROSITE" id="PS50132">
    <property type="entry name" value="RGS"/>
    <property type="match status" value="1"/>
</dbReference>
<sequence length="335" mass="38561">MVRTSRLMSMYALSLHQAKLTKEQDMRANKSIRTRVKLLSLLVTKRFSAILWCSLTSLHISVWLLSTGIYSAAGPQFLYTTNSCSVDMYLLLVPIIGIILYFMFQLMFIVIVFAARMRDTYGIVLELFLVITGYFIASIVVLITNVLPSYSNHTEYIFVSLWFAEFAIIWDSFVMAFIPSVLSIMPSKELTKDEDLGTFLTNEKQRNSLKEYAVRSLCPEDLLCWEEIQTFKKCTNDHERAVILEKIFDLFLKPNSPMQLNLQESTISLSHIENALGGFFQLQDSPIQLQPKEIDDSPCDSPKPIMSTTMLDDLESNVVLNMIDVYKRYKDSRRR</sequence>
<feature type="domain" description="RGS" evidence="2">
    <location>
        <begin position="195"/>
        <end position="257"/>
    </location>
</feature>
<protein>
    <submittedName>
        <fullName evidence="3">4 TM domain-containing transmembrane protein</fullName>
    </submittedName>
</protein>
<feature type="transmembrane region" description="Helical" evidence="1">
    <location>
        <begin position="47"/>
        <end position="69"/>
    </location>
</feature>
<keyword evidence="1" id="KW-1133">Transmembrane helix</keyword>
<dbReference type="InterPro" id="IPR016137">
    <property type="entry name" value="RGS"/>
</dbReference>
<evidence type="ECO:0000259" key="2">
    <source>
        <dbReference type="PROSITE" id="PS50132"/>
    </source>
</evidence>
<evidence type="ECO:0000313" key="4">
    <source>
        <dbReference type="Proteomes" id="UP001431209"/>
    </source>
</evidence>
<feature type="transmembrane region" description="Helical" evidence="1">
    <location>
        <begin position="156"/>
        <end position="178"/>
    </location>
</feature>
<dbReference type="EMBL" id="JAOPGA020001331">
    <property type="protein sequence ID" value="KAL0487335.1"/>
    <property type="molecule type" value="Genomic_DNA"/>
</dbReference>
<comment type="caution">
    <text evidence="3">The sequence shown here is derived from an EMBL/GenBank/DDBJ whole genome shotgun (WGS) entry which is preliminary data.</text>
</comment>
<organism evidence="3 4">
    <name type="scientific">Acrasis kona</name>
    <dbReference type="NCBI Taxonomy" id="1008807"/>
    <lineage>
        <taxon>Eukaryota</taxon>
        <taxon>Discoba</taxon>
        <taxon>Heterolobosea</taxon>
        <taxon>Tetramitia</taxon>
        <taxon>Eutetramitia</taxon>
        <taxon>Acrasidae</taxon>
        <taxon>Acrasis</taxon>
    </lineage>
</organism>
<dbReference type="Proteomes" id="UP001431209">
    <property type="component" value="Unassembled WGS sequence"/>
</dbReference>
<dbReference type="Pfam" id="PF00615">
    <property type="entry name" value="RGS"/>
    <property type="match status" value="1"/>
</dbReference>
<keyword evidence="1 3" id="KW-0812">Transmembrane</keyword>
<evidence type="ECO:0000313" key="3">
    <source>
        <dbReference type="EMBL" id="KAL0487335.1"/>
    </source>
</evidence>
<dbReference type="InterPro" id="IPR044926">
    <property type="entry name" value="RGS_subdomain_2"/>
</dbReference>
<keyword evidence="1" id="KW-0472">Membrane</keyword>
<feature type="transmembrane region" description="Helical" evidence="1">
    <location>
        <begin position="127"/>
        <end position="150"/>
    </location>
</feature>
<reference evidence="3 4" key="1">
    <citation type="submission" date="2024-03" db="EMBL/GenBank/DDBJ databases">
        <title>The Acrasis kona genome and developmental transcriptomes reveal deep origins of eukaryotic multicellular pathways.</title>
        <authorList>
            <person name="Sheikh S."/>
            <person name="Fu C.-J."/>
            <person name="Brown M.W."/>
            <person name="Baldauf S.L."/>
        </authorList>
    </citation>
    <scope>NUCLEOTIDE SEQUENCE [LARGE SCALE GENOMIC DNA]</scope>
    <source>
        <strain evidence="3 4">ATCC MYA-3509</strain>
    </source>
</reference>
<dbReference type="AlphaFoldDB" id="A0AAW2ZEV6"/>
<gene>
    <name evidence="3" type="ORF">AKO1_000825</name>
</gene>
<name>A0AAW2ZEV6_9EUKA</name>
<dbReference type="SUPFAM" id="SSF48097">
    <property type="entry name" value="Regulator of G-protein signaling, RGS"/>
    <property type="match status" value="1"/>
</dbReference>
<evidence type="ECO:0000256" key="1">
    <source>
        <dbReference type="SAM" id="Phobius"/>
    </source>
</evidence>
<dbReference type="Gene3D" id="1.10.167.10">
    <property type="entry name" value="Regulator of G-protein Signalling 4, domain 2"/>
    <property type="match status" value="1"/>
</dbReference>
<keyword evidence="4" id="KW-1185">Reference proteome</keyword>
<accession>A0AAW2ZEV6</accession>
<dbReference type="InterPro" id="IPR036305">
    <property type="entry name" value="RGS_sf"/>
</dbReference>